<evidence type="ECO:0000313" key="1">
    <source>
        <dbReference type="EMBL" id="ARP20438.1"/>
    </source>
</evidence>
<reference evidence="2 5" key="3">
    <citation type="submission" date="2020-04" db="EMBL/GenBank/DDBJ databases">
        <title>Whole-genome sequencing of Vibrio spp. from China reveals different genetic environments of blaCTX-M-14 among diverse lineages.</title>
        <authorList>
            <person name="Zheng Z."/>
            <person name="Ye L."/>
            <person name="Chen S."/>
        </authorList>
    </citation>
    <scope>NUCLEOTIDE SEQUENCE [LARGE SCALE GENOMIC DNA]</scope>
    <source>
        <strain evidence="2 5">Vb1636</strain>
    </source>
</reference>
<evidence type="ECO:0000313" key="5">
    <source>
        <dbReference type="Proteomes" id="UP000565155"/>
    </source>
</evidence>
<keyword evidence="4" id="KW-1185">Reference proteome</keyword>
<dbReference type="Proteomes" id="UP000565155">
    <property type="component" value="Unassembled WGS sequence"/>
</dbReference>
<evidence type="ECO:0000313" key="2">
    <source>
        <dbReference type="EMBL" id="NMR76425.1"/>
    </source>
</evidence>
<dbReference type="RefSeq" id="WP_017821619.1">
    <property type="nucleotide sequence ID" value="NZ_CP014044.1"/>
</dbReference>
<dbReference type="GeneID" id="75165046"/>
<evidence type="ECO:0000313" key="3">
    <source>
        <dbReference type="EMBL" id="PNP20429.1"/>
    </source>
</evidence>
<organism evidence="1">
    <name type="scientific">Vibrio alginolyticus</name>
    <dbReference type="NCBI Taxonomy" id="663"/>
    <lineage>
        <taxon>Bacteria</taxon>
        <taxon>Pseudomonadati</taxon>
        <taxon>Pseudomonadota</taxon>
        <taxon>Gammaproteobacteria</taxon>
        <taxon>Vibrionales</taxon>
        <taxon>Vibrionaceae</taxon>
        <taxon>Vibrio</taxon>
    </lineage>
</organism>
<gene>
    <name evidence="3" type="ORF">AL553_022610</name>
    <name evidence="2" type="ORF">HKB35_22715</name>
    <name evidence="1" type="ORF">K05K4_37110</name>
</gene>
<dbReference type="EMBL" id="JABCMA010000046">
    <property type="protein sequence ID" value="NMR76425.1"/>
    <property type="molecule type" value="Genomic_DNA"/>
</dbReference>
<reference evidence="1" key="1">
    <citation type="submission" date="2016-10" db="EMBL/GenBank/DDBJ databases">
        <title>The High Quality Genome of Vibrio alginolyticus K01M1.</title>
        <authorList>
            <person name="Wendling C."/>
            <person name="Chibani C.M."/>
            <person name="Hertel R."/>
            <person name="Sproer C."/>
            <person name="Bunk B."/>
            <person name="Overmann J."/>
            <person name="Roth O."/>
            <person name="Liesegang H."/>
        </authorList>
    </citation>
    <scope>NUCLEOTIDE SEQUENCE</scope>
    <source>
        <strain evidence="1">K05K4</strain>
    </source>
</reference>
<evidence type="ECO:0000313" key="4">
    <source>
        <dbReference type="Proteomes" id="UP000054316"/>
    </source>
</evidence>
<dbReference type="AlphaFoldDB" id="A0A1W6UBQ1"/>
<name>A0A1W6UBQ1_VIBAL</name>
<proteinExistence type="predicted"/>
<dbReference type="Proteomes" id="UP000054316">
    <property type="component" value="Unassembled WGS sequence"/>
</dbReference>
<dbReference type="EMBL" id="CP017903">
    <property type="protein sequence ID" value="ARP20438.1"/>
    <property type="molecule type" value="Genomic_DNA"/>
</dbReference>
<dbReference type="PROSITE" id="PS51257">
    <property type="entry name" value="PROKAR_LIPOPROTEIN"/>
    <property type="match status" value="1"/>
</dbReference>
<sequence>MNKISLLYMAVCIGLVGCGSGGSDNDPAKDIHPTISNPEQVNAMTVDKGHFYCSVNQQKLEHGGTSATMSYLIEKKRNSTVVDDYECTEYGLKKGESIIVTKSAIENFSYSKHYKSTKKNDINRFKIIYPTGLTTPINKDYEKITITYNTERPDVNIKIIQYFDEKSKLYTIKKYESHVNDNSPIGLVEKEEFDKYSDFEKKLELNSAFLNSTEVSDLFYNLLSMIK</sequence>
<reference evidence="3 4" key="2">
    <citation type="submission" date="2017-12" db="EMBL/GenBank/DDBJ databases">
        <title>FDA dAtabase for Regulatory Grade micrObial Sequences (FDA-ARGOS): Supporting development and validation of Infectious Disease Dx tests.</title>
        <authorList>
            <person name="Hoffmann M."/>
            <person name="Allard M."/>
            <person name="Evans P."/>
            <person name="Brown E."/>
            <person name="Tallon L.J."/>
            <person name="Sadzewicz L."/>
            <person name="Sengamalay N."/>
            <person name="Ott S."/>
            <person name="Godinez A."/>
            <person name="Nagaraj S."/>
            <person name="Vavikolanu K."/>
            <person name="Aluvathingal J."/>
            <person name="Nadendla S."/>
            <person name="Hobson J."/>
            <person name="Sichtig H."/>
        </authorList>
    </citation>
    <scope>NUCLEOTIDE SEQUENCE [LARGE SCALE GENOMIC DNA]</scope>
    <source>
        <strain evidence="4">ATCC 17749</strain>
        <strain evidence="3">FDAARGOS_97</strain>
    </source>
</reference>
<accession>A0A1W6UBQ1</accession>
<dbReference type="EMBL" id="LOSN02000002">
    <property type="protein sequence ID" value="PNP20429.1"/>
    <property type="molecule type" value="Genomic_DNA"/>
</dbReference>
<evidence type="ECO:0008006" key="6">
    <source>
        <dbReference type="Google" id="ProtNLM"/>
    </source>
</evidence>
<protein>
    <recommendedName>
        <fullName evidence="6">Lipoprotein</fullName>
    </recommendedName>
</protein>